<dbReference type="AlphaFoldDB" id="A0AAU8FKJ7"/>
<gene>
    <name evidence="4" type="ORF">ABV298_01385</name>
</gene>
<dbReference type="Gene3D" id="2.60.40.10">
    <property type="entry name" value="Immunoglobulins"/>
    <property type="match status" value="1"/>
</dbReference>
<dbReference type="EMBL" id="CP159289">
    <property type="protein sequence ID" value="XCH25112.1"/>
    <property type="molecule type" value="Genomic_DNA"/>
</dbReference>
<dbReference type="GO" id="GO:0046872">
    <property type="term" value="F:metal ion binding"/>
    <property type="evidence" value="ECO:0007669"/>
    <property type="project" value="InterPro"/>
</dbReference>
<reference evidence="4" key="1">
    <citation type="submission" date="2024-06" db="EMBL/GenBank/DDBJ databases">
        <title>Sequencing and assembly of the genome of Dyadobacter sp. strain 676, a symbiont of Cyamopsis tetragonoloba.</title>
        <authorList>
            <person name="Guro P."/>
            <person name="Sazanova A."/>
            <person name="Kuznetsova I."/>
            <person name="Belimov A."/>
            <person name="Safronova V."/>
        </authorList>
    </citation>
    <scope>NUCLEOTIDE SEQUENCE</scope>
    <source>
        <strain evidence="4">676</strain>
    </source>
</reference>
<dbReference type="Gene3D" id="3.60.21.10">
    <property type="match status" value="1"/>
</dbReference>
<dbReference type="InterPro" id="IPR015914">
    <property type="entry name" value="PAPs_N"/>
</dbReference>
<dbReference type="InterPro" id="IPR039331">
    <property type="entry name" value="PAPs-like"/>
</dbReference>
<dbReference type="GO" id="GO:0003993">
    <property type="term" value="F:acid phosphatase activity"/>
    <property type="evidence" value="ECO:0007669"/>
    <property type="project" value="InterPro"/>
</dbReference>
<evidence type="ECO:0000259" key="3">
    <source>
        <dbReference type="Pfam" id="PF16656"/>
    </source>
</evidence>
<dbReference type="Gene3D" id="2.60.40.380">
    <property type="entry name" value="Purple acid phosphatase-like, N-terminal"/>
    <property type="match status" value="1"/>
</dbReference>
<dbReference type="InterPro" id="IPR029052">
    <property type="entry name" value="Metallo-depent_PP-like"/>
</dbReference>
<dbReference type="NCBIfam" id="TIGR04183">
    <property type="entry name" value="Por_Secre_tail"/>
    <property type="match status" value="1"/>
</dbReference>
<dbReference type="SUPFAM" id="SSF49363">
    <property type="entry name" value="Purple acid phosphatase, N-terminal domain"/>
    <property type="match status" value="1"/>
</dbReference>
<evidence type="ECO:0000256" key="1">
    <source>
        <dbReference type="ARBA" id="ARBA00022729"/>
    </source>
</evidence>
<dbReference type="InterPro" id="IPR008963">
    <property type="entry name" value="Purple_acid_Pase-like_N"/>
</dbReference>
<sequence>MKPYLFTFLLVFAMIATRGQGVLLRGPYLQVATPTSIVIRWRTDKPSGSVVKIGTSAQSLDRIIADNTATTEHEVKITGLLAETRYYYSVGSQSGVLQADEQNYFQTAAVAGKAGKYRFGVIGDCGNSSATQQAVRDKMTEYLGNNYMNAWLLLGDNAYSFGRDAEYQSNFFAHYKDNFLKKSPLFPSPGNHDYDNDNPARQDDHRVPYYDIFTMPAEGEAGGEPSGTEAYYSFDYGNVHFLSLDSYGREDNATRLYDTLGRQVQWIKKDLAANKNKDWVVAYWHHPPYSKGSRESDGDPEMTAIRQNFIRILERLGVDLILCGHSHVYERSRLMGGHYGHSSTFDPAKHVVSSSSARYDGSDNSCPYIKNTPQNRGTVYVVAGSGGQLGAPKAGFPHKAMYYSDAERGGGLILEVESNRLDLKWIAADGLVRDQFTMEKGVNKETTYAIALDEDVELKASFIGDYIWNDGSKTRTITVQPAENADYVVKDGQNCIQDVFHVEVARPLPAEFVSFDAKKDDKNLVTLSWSTISEFDLAYFAIQRSAAPPNFTEVGRAAIKPNSTARKDYTYTDTQSASLPVDTQYYYRIVAAGNDGRLLYTPIRGITLREVVLATEPGMTVDVEIIPNPSPASQMQIRTTGHALQRADLTLTDISGRTLDTREMTLGPTAAPFLPGQLSAGIYFLKVNVNGRSVVKKLAIH</sequence>
<name>A0AAU8FKJ7_9BACT</name>
<dbReference type="SUPFAM" id="SSF56300">
    <property type="entry name" value="Metallo-dependent phosphatases"/>
    <property type="match status" value="1"/>
</dbReference>
<dbReference type="PANTHER" id="PTHR22953">
    <property type="entry name" value="ACID PHOSPHATASE RELATED"/>
    <property type="match status" value="1"/>
</dbReference>
<dbReference type="InterPro" id="IPR026444">
    <property type="entry name" value="Secre_tail"/>
</dbReference>
<evidence type="ECO:0000313" key="4">
    <source>
        <dbReference type="EMBL" id="XCH25112.1"/>
    </source>
</evidence>
<accession>A0AAU8FKJ7</accession>
<protein>
    <submittedName>
        <fullName evidence="4">Metallophosphoesterase</fullName>
    </submittedName>
</protein>
<feature type="domain" description="Purple acid phosphatase N-terminal" evidence="3">
    <location>
        <begin position="29"/>
        <end position="105"/>
    </location>
</feature>
<dbReference type="PANTHER" id="PTHR22953:SF153">
    <property type="entry name" value="PURPLE ACID PHOSPHATASE"/>
    <property type="match status" value="1"/>
</dbReference>
<dbReference type="InterPro" id="IPR004843">
    <property type="entry name" value="Calcineurin-like_PHP"/>
</dbReference>
<dbReference type="Pfam" id="PF00149">
    <property type="entry name" value="Metallophos"/>
    <property type="match status" value="1"/>
</dbReference>
<dbReference type="InterPro" id="IPR013783">
    <property type="entry name" value="Ig-like_fold"/>
</dbReference>
<keyword evidence="1" id="KW-0732">Signal</keyword>
<proteinExistence type="predicted"/>
<dbReference type="Pfam" id="PF16656">
    <property type="entry name" value="Pur_ac_phosph_N"/>
    <property type="match status" value="1"/>
</dbReference>
<dbReference type="RefSeq" id="WP_353720415.1">
    <property type="nucleotide sequence ID" value="NZ_CP159289.1"/>
</dbReference>
<organism evidence="4">
    <name type="scientific">Dyadobacter sp. 676</name>
    <dbReference type="NCBI Taxonomy" id="3088362"/>
    <lineage>
        <taxon>Bacteria</taxon>
        <taxon>Pseudomonadati</taxon>
        <taxon>Bacteroidota</taxon>
        <taxon>Cytophagia</taxon>
        <taxon>Cytophagales</taxon>
        <taxon>Spirosomataceae</taxon>
        <taxon>Dyadobacter</taxon>
    </lineage>
</organism>
<feature type="domain" description="Calcineurin-like phosphoesterase" evidence="2">
    <location>
        <begin position="118"/>
        <end position="329"/>
    </location>
</feature>
<evidence type="ECO:0000259" key="2">
    <source>
        <dbReference type="Pfam" id="PF00149"/>
    </source>
</evidence>